<dbReference type="GO" id="GO:0004805">
    <property type="term" value="F:trehalose-phosphatase activity"/>
    <property type="evidence" value="ECO:0007669"/>
    <property type="project" value="UniProtKB-EC"/>
</dbReference>
<dbReference type="AlphaFoldDB" id="A0A7S1D6K9"/>
<comment type="similarity">
    <text evidence="1">In the N-terminal section; belongs to the glycosyltransferase 20 family.</text>
</comment>
<dbReference type="PANTHER" id="PTHR10788">
    <property type="entry name" value="TREHALOSE-6-PHOSPHATE SYNTHASE"/>
    <property type="match status" value="1"/>
</dbReference>
<protein>
    <recommendedName>
        <fullName evidence="2">Trehalose 6-phosphate phosphatase</fullName>
        <ecNumber evidence="2">3.1.3.12</ecNumber>
    </recommendedName>
</protein>
<organism evidence="3">
    <name type="scientific">Cyclophora tenuis</name>
    <name type="common">Marine diatom</name>
    <dbReference type="NCBI Taxonomy" id="216820"/>
    <lineage>
        <taxon>Eukaryota</taxon>
        <taxon>Sar</taxon>
        <taxon>Stramenopiles</taxon>
        <taxon>Ochrophyta</taxon>
        <taxon>Bacillariophyta</taxon>
        <taxon>Fragilariophyceae</taxon>
        <taxon>Fragilariophycidae</taxon>
        <taxon>Cyclophorales</taxon>
        <taxon>Cyclophoraceae</taxon>
        <taxon>Cyclophora</taxon>
    </lineage>
</organism>
<dbReference type="InterPro" id="IPR036412">
    <property type="entry name" value="HAD-like_sf"/>
</dbReference>
<dbReference type="GO" id="GO:0005992">
    <property type="term" value="P:trehalose biosynthetic process"/>
    <property type="evidence" value="ECO:0007669"/>
    <property type="project" value="UniProtKB-UniPathway"/>
</dbReference>
<comment type="cofactor">
    <cofactor evidence="2">
        <name>a divalent metal cation</name>
        <dbReference type="ChEBI" id="CHEBI:60240"/>
    </cofactor>
</comment>
<gene>
    <name evidence="3" type="ORF">CTEN0397_LOCUS9088</name>
</gene>
<dbReference type="SUPFAM" id="SSF56784">
    <property type="entry name" value="HAD-like"/>
    <property type="match status" value="1"/>
</dbReference>
<comment type="function">
    <text evidence="2">Removes the phosphate from trehalose 6-phosphate to produce free trehalose.</text>
</comment>
<dbReference type="Pfam" id="PF02358">
    <property type="entry name" value="Trehalose_PPase"/>
    <property type="match status" value="1"/>
</dbReference>
<dbReference type="EMBL" id="HBFW01014260">
    <property type="protein sequence ID" value="CAD8938025.1"/>
    <property type="molecule type" value="Transcribed_RNA"/>
</dbReference>
<dbReference type="PANTHER" id="PTHR10788:SF109">
    <property type="entry name" value="CBM20 DOMAIN-CONTAINING PROTEIN"/>
    <property type="match status" value="1"/>
</dbReference>
<dbReference type="EC" id="3.1.3.12" evidence="2"/>
<dbReference type="InterPro" id="IPR001830">
    <property type="entry name" value="Glyco_trans_20"/>
</dbReference>
<accession>A0A7S1D6K9</accession>
<evidence type="ECO:0000313" key="3">
    <source>
        <dbReference type="EMBL" id="CAD8938025.1"/>
    </source>
</evidence>
<dbReference type="NCBIfam" id="TIGR00685">
    <property type="entry name" value="T6PP"/>
    <property type="match status" value="1"/>
</dbReference>
<proteinExistence type="inferred from homology"/>
<reference evidence="3" key="1">
    <citation type="submission" date="2021-01" db="EMBL/GenBank/DDBJ databases">
        <authorList>
            <person name="Corre E."/>
            <person name="Pelletier E."/>
            <person name="Niang G."/>
            <person name="Scheremetjew M."/>
            <person name="Finn R."/>
            <person name="Kale V."/>
            <person name="Holt S."/>
            <person name="Cochrane G."/>
            <person name="Meng A."/>
            <person name="Brown T."/>
            <person name="Cohen L."/>
        </authorList>
    </citation>
    <scope>NUCLEOTIDE SEQUENCE</scope>
    <source>
        <strain evidence="3">ECT3854</strain>
    </source>
</reference>
<dbReference type="InterPro" id="IPR023214">
    <property type="entry name" value="HAD_sf"/>
</dbReference>
<comment type="pathway">
    <text evidence="2">Glycan biosynthesis; trehalose biosynthesis.</text>
</comment>
<keyword evidence="2" id="KW-0378">Hydrolase</keyword>
<comment type="catalytic activity">
    <reaction evidence="2">
        <text>alpha,alpha-trehalose 6-phosphate + H2O = alpha,alpha-trehalose + phosphate</text>
        <dbReference type="Rhea" id="RHEA:23420"/>
        <dbReference type="ChEBI" id="CHEBI:15377"/>
        <dbReference type="ChEBI" id="CHEBI:16551"/>
        <dbReference type="ChEBI" id="CHEBI:43474"/>
        <dbReference type="ChEBI" id="CHEBI:58429"/>
        <dbReference type="EC" id="3.1.3.12"/>
    </reaction>
</comment>
<evidence type="ECO:0000256" key="2">
    <source>
        <dbReference type="RuleBase" id="RU361117"/>
    </source>
</evidence>
<dbReference type="Gene3D" id="3.40.50.1000">
    <property type="entry name" value="HAD superfamily/HAD-like"/>
    <property type="match status" value="1"/>
</dbReference>
<dbReference type="UniPathway" id="UPA00299"/>
<name>A0A7S1D6K9_CYCTE</name>
<evidence type="ECO:0000256" key="1">
    <source>
        <dbReference type="ARBA" id="ARBA00005409"/>
    </source>
</evidence>
<comment type="similarity">
    <text evidence="2">Belongs to the trehalose phosphatase family.</text>
</comment>
<dbReference type="InterPro" id="IPR003337">
    <property type="entry name" value="Trehalose_PPase"/>
</dbReference>
<dbReference type="GO" id="GO:0005829">
    <property type="term" value="C:cytosol"/>
    <property type="evidence" value="ECO:0007669"/>
    <property type="project" value="TreeGrafter"/>
</dbReference>
<sequence>MTQLCADPRNTVYVVSGDSAENVLNALGHVPGLGMGVSNGAHFSPPAMLNQRERSWFMFDLGVDWDAVKRVALPVLSKYTARSNGSFVKLTRFSIGWSYYSCDPEWGNQQASHLVMELRSELAAFDVRFVTLKGVVEIVPRRLNKGLFVKKVLRDEQRKQQQQQQPQQPPVDFILCMGDDVSDEKMFASVYSYVSEIGDEPFAQATPPIVTTGGAGGVKKNPALVVEEAPLEATEGGRPDPLYAYTVAVGKKPSSLASHWLQDAIEVGALLLTLTGGVLPKKEETNKEVVLFG</sequence>